<dbReference type="InterPro" id="IPR021319">
    <property type="entry name" value="DUF2921"/>
</dbReference>
<evidence type="ECO:0000256" key="9">
    <source>
        <dbReference type="ARBA" id="ARBA00023136"/>
    </source>
</evidence>
<dbReference type="Pfam" id="PF25333">
    <property type="entry name" value="DUF2921_N"/>
    <property type="match status" value="3"/>
</dbReference>
<sequence>MRESDSCFSHSNKTMDTPPFFFFFFLRRVYFTSFSLLILTLISTFITQTTSREILPSSFRTDNLPQIPYSPHCGQLIPESTPTHPHFTAQVPTFYSAYVTNGDQFLGTTSQITANLIPQTVSKTSSSGVFKIQSVLTIRINWSRFRNQRNLLSVHGGPRFRGSRRNMRFQLSGFWDSASGQLCMVGSSTKRVIGGNSLHFDAVFKSQYPNSTVINTSLITGTLESLDSEGSDVYFKPISIMSFAKMNYGYTLIKDEMAEGDVDDSVNNSSNNNDNSLVNGVSKLGNCYQFASLEENFELEYNCDDGRNCTWIDRILGFLPKFMSLNEIDCSGQRRVRVSFGFSNVSDIRNGYRQPLDPSRTLVAEGLWNIGKGQLFFAACRILNFTKDPLNATIGDCSVRVNFTFADTLSIRDSGVITGDIWSTKSVDEPDYFDRIEISASGSRRAALPDMKYKYTEIDRAKKFCTEKKDSKKKGKSFPDPYSQDMKFDMEVKNSKGIRAWGKAYPVYVGDRFVQNIYPYFHSRLVPTPNSAGNNSYHGFLNVSYRIMFSPKAEFKVGGRLFTVNDTIRISAEGIYDTDAGRLCMVGCWKLKNDVSAALNASKLDCDTFINIQFPPRDSNVKDVAKGSIESKRKNSDPFYFDHLDFTATSLTKFQVKSAFWRMDFEIALVLISNTLACVFVGLQLFHVKRNPNTLPFISVVMLVVITLGHLIPLVLNMEAFFLSSTSKRTVLVGSGGWLEVNEVLVRVITMVAFLLEFRLLQLTWSARGGGEEDSQKTLWETEKKVICYTLPLYAVGALIAWLIQLLRSRPTMPFQPSSYINSNPSLPFWRDMKSYAGFILDGFLLPQIIFNVFSDSKERALAVPYYLGTTVVRLLPHAYDLFRAHSSSWSFDPWYIYADPRMNFYSTTWDILVTCLGLLFVVLIFLQQWLGGRWVIPTRFSKTVQYEKVPVGL</sequence>
<evidence type="ECO:0000256" key="2">
    <source>
        <dbReference type="ARBA" id="ARBA00004127"/>
    </source>
</evidence>
<dbReference type="PANTHER" id="PTHR33389">
    <property type="entry name" value="FAMILY PROTEIN, PUTATIVE (DUF2921)-RELATED"/>
    <property type="match status" value="1"/>
</dbReference>
<protein>
    <recommendedName>
        <fullName evidence="4">RING-type E3 ubiquitin transferase</fullName>
        <ecNumber evidence="4">2.3.2.27</ecNumber>
    </recommendedName>
</protein>
<comment type="catalytic activity">
    <reaction evidence="1">
        <text>S-ubiquitinyl-[E2 ubiquitin-conjugating enzyme]-L-cysteine + [acceptor protein]-L-lysine = [E2 ubiquitin-conjugating enzyme]-L-cysteine + N(6)-ubiquitinyl-[acceptor protein]-L-lysine.</text>
        <dbReference type="EC" id="2.3.2.27"/>
    </reaction>
</comment>
<dbReference type="KEGG" id="soe:110790045"/>
<keyword evidence="5" id="KW-0808">Transferase</keyword>
<name>A0A9R0IJG9_SPIOL</name>
<dbReference type="Proteomes" id="UP000813463">
    <property type="component" value="Chromosome 6"/>
</dbReference>
<organism evidence="13 14">
    <name type="scientific">Spinacia oleracea</name>
    <name type="common">Spinach</name>
    <dbReference type="NCBI Taxonomy" id="3562"/>
    <lineage>
        <taxon>Eukaryota</taxon>
        <taxon>Viridiplantae</taxon>
        <taxon>Streptophyta</taxon>
        <taxon>Embryophyta</taxon>
        <taxon>Tracheophyta</taxon>
        <taxon>Spermatophyta</taxon>
        <taxon>Magnoliopsida</taxon>
        <taxon>eudicotyledons</taxon>
        <taxon>Gunneridae</taxon>
        <taxon>Pentapetalae</taxon>
        <taxon>Caryophyllales</taxon>
        <taxon>Chenopodiaceae</taxon>
        <taxon>Chenopodioideae</taxon>
        <taxon>Anserineae</taxon>
        <taxon>Spinacia</taxon>
    </lineage>
</organism>
<feature type="transmembrane region" description="Helical" evidence="10">
    <location>
        <begin position="667"/>
        <end position="688"/>
    </location>
</feature>
<reference evidence="13" key="1">
    <citation type="journal article" date="2021" name="Nat. Commun.">
        <title>Genomic analyses provide insights into spinach domestication and the genetic basis of agronomic traits.</title>
        <authorList>
            <person name="Cai X."/>
            <person name="Sun X."/>
            <person name="Xu C."/>
            <person name="Sun H."/>
            <person name="Wang X."/>
            <person name="Ge C."/>
            <person name="Zhang Z."/>
            <person name="Wang Q."/>
            <person name="Fei Z."/>
            <person name="Jiao C."/>
            <person name="Wang Q."/>
        </authorList>
    </citation>
    <scope>NUCLEOTIDE SEQUENCE [LARGE SCALE GENOMIC DNA]</scope>
    <source>
        <strain evidence="13">cv. Varoflay</strain>
    </source>
</reference>
<feature type="transmembrane region" description="Helical" evidence="10">
    <location>
        <begin position="700"/>
        <end position="724"/>
    </location>
</feature>
<evidence type="ECO:0000256" key="7">
    <source>
        <dbReference type="ARBA" id="ARBA00022786"/>
    </source>
</evidence>
<feature type="domain" description="DUF2921" evidence="12">
    <location>
        <begin position="69"/>
        <end position="239"/>
    </location>
</feature>
<evidence type="ECO:0000256" key="4">
    <source>
        <dbReference type="ARBA" id="ARBA00012483"/>
    </source>
</evidence>
<dbReference type="GO" id="GO:0012505">
    <property type="term" value="C:endomembrane system"/>
    <property type="evidence" value="ECO:0007669"/>
    <property type="project" value="UniProtKB-SubCell"/>
</dbReference>
<evidence type="ECO:0000256" key="5">
    <source>
        <dbReference type="ARBA" id="ARBA00022679"/>
    </source>
</evidence>
<dbReference type="GO" id="GO:0061630">
    <property type="term" value="F:ubiquitin protein ligase activity"/>
    <property type="evidence" value="ECO:0007669"/>
    <property type="project" value="UniProtKB-EC"/>
</dbReference>
<keyword evidence="13" id="KW-1185">Reference proteome</keyword>
<comment type="pathway">
    <text evidence="3">Protein modification; protein ubiquitination.</text>
</comment>
<dbReference type="EC" id="2.3.2.27" evidence="4"/>
<keyword evidence="9 10" id="KW-0472">Membrane</keyword>
<gene>
    <name evidence="14" type="primary">LOC110790045</name>
</gene>
<feature type="domain" description="DUF2921" evidence="12">
    <location>
        <begin position="462"/>
        <end position="644"/>
    </location>
</feature>
<evidence type="ECO:0000313" key="13">
    <source>
        <dbReference type="Proteomes" id="UP000813463"/>
    </source>
</evidence>
<dbReference type="OrthoDB" id="607498at2759"/>
<feature type="domain" description="SWEET-like" evidence="11">
    <location>
        <begin position="655"/>
        <end position="941"/>
    </location>
</feature>
<proteinExistence type="predicted"/>
<feature type="transmembrane region" description="Helical" evidence="10">
    <location>
        <begin position="836"/>
        <end position="854"/>
    </location>
</feature>
<dbReference type="GeneID" id="110790045"/>
<evidence type="ECO:0000256" key="1">
    <source>
        <dbReference type="ARBA" id="ARBA00000900"/>
    </source>
</evidence>
<keyword evidence="8 10" id="KW-1133">Transmembrane helix</keyword>
<dbReference type="PANTHER" id="PTHR33389:SF22">
    <property type="entry name" value="FAMILY PROTEIN, PUTATIVE (DUF2921)-RELATED"/>
    <property type="match status" value="1"/>
</dbReference>
<dbReference type="Pfam" id="PF11145">
    <property type="entry name" value="DUF2921"/>
    <property type="match status" value="1"/>
</dbReference>
<dbReference type="RefSeq" id="XP_021850476.1">
    <property type="nucleotide sequence ID" value="XM_021994784.2"/>
</dbReference>
<dbReference type="InterPro" id="IPR057425">
    <property type="entry name" value="DUF2921_N"/>
</dbReference>
<feature type="transmembrane region" description="Helical" evidence="10">
    <location>
        <begin position="20"/>
        <end position="46"/>
    </location>
</feature>
<feature type="transmembrane region" description="Helical" evidence="10">
    <location>
        <begin position="786"/>
        <end position="807"/>
    </location>
</feature>
<reference evidence="14" key="2">
    <citation type="submission" date="2025-08" db="UniProtKB">
        <authorList>
            <consortium name="RefSeq"/>
        </authorList>
    </citation>
    <scope>IDENTIFICATION</scope>
    <source>
        <tissue evidence="14">Leaf</tissue>
    </source>
</reference>
<dbReference type="AlphaFoldDB" id="A0A9R0IJG9"/>
<evidence type="ECO:0000256" key="3">
    <source>
        <dbReference type="ARBA" id="ARBA00004906"/>
    </source>
</evidence>
<keyword evidence="7" id="KW-0833">Ubl conjugation pathway</keyword>
<evidence type="ECO:0000256" key="8">
    <source>
        <dbReference type="ARBA" id="ARBA00022989"/>
    </source>
</evidence>
<feature type="transmembrane region" description="Helical" evidence="10">
    <location>
        <begin position="744"/>
        <end position="765"/>
    </location>
</feature>
<evidence type="ECO:0000259" key="11">
    <source>
        <dbReference type="Pfam" id="PF11145"/>
    </source>
</evidence>
<feature type="domain" description="DUF2921" evidence="12">
    <location>
        <begin position="284"/>
        <end position="436"/>
    </location>
</feature>
<keyword evidence="6 10" id="KW-0812">Transmembrane</keyword>
<evidence type="ECO:0000256" key="6">
    <source>
        <dbReference type="ARBA" id="ARBA00022692"/>
    </source>
</evidence>
<feature type="transmembrane region" description="Helical" evidence="10">
    <location>
        <begin position="903"/>
        <end position="927"/>
    </location>
</feature>
<comment type="subcellular location">
    <subcellularLocation>
        <location evidence="2">Endomembrane system</location>
        <topology evidence="2">Multi-pass membrane protein</topology>
    </subcellularLocation>
</comment>
<evidence type="ECO:0000259" key="12">
    <source>
        <dbReference type="Pfam" id="PF25333"/>
    </source>
</evidence>
<evidence type="ECO:0000256" key="10">
    <source>
        <dbReference type="SAM" id="Phobius"/>
    </source>
</evidence>
<accession>A0A9R0IJG9</accession>
<evidence type="ECO:0000313" key="14">
    <source>
        <dbReference type="RefSeq" id="XP_021850476.1"/>
    </source>
</evidence>